<name>A0A1F6NHC4_9BACT</name>
<organism evidence="1 2">
    <name type="scientific">Candidatus Magasanikbacteria bacterium RIFOXYB1_FULL_40_15</name>
    <dbReference type="NCBI Taxonomy" id="1798697"/>
    <lineage>
        <taxon>Bacteria</taxon>
        <taxon>Candidatus Magasanikiibacteriota</taxon>
    </lineage>
</organism>
<sequence>MTNDEPKGGCSIHGSYEKCGHIDGDCPISVEQVEPQQLPTRKETEIIEQNKKQEVERVRDIINNLIYKANSAERKKLAKELDGIKLYDLPLTREEKDFAYGITKDGGFWTNNFYHSNEHSRNREDVTLEEVTAEVKIILSLLSEATPEERTELVRELNNIWTYKLPLSKEDEKKLHSPSVEFESIRRQAVDDKMPIGGWGARGSEYISKKYLEEILASKKGDDKNFFNKIGTTPEEFKKVEILTDLLGARYDQFLAEEHEARANKGEGRDKEHELSSAIYWYKKSLKGAENLDSLPEVKEFREHIIYKLPLLQREHAWCLAGELKKTPDNYDRGHVVELEKNIKESGQPMEWFQITKQDIEKWKKTLKPSGIEQLRELIKVANSTRRPKLLQKFINLISKNKN</sequence>
<dbReference type="STRING" id="1798697.A2373_04610"/>
<dbReference type="Proteomes" id="UP000176300">
    <property type="component" value="Unassembled WGS sequence"/>
</dbReference>
<proteinExistence type="predicted"/>
<gene>
    <name evidence="1" type="ORF">A2373_04610</name>
</gene>
<dbReference type="EMBL" id="MFQS01000019">
    <property type="protein sequence ID" value="OGH83153.1"/>
    <property type="molecule type" value="Genomic_DNA"/>
</dbReference>
<reference evidence="1 2" key="1">
    <citation type="journal article" date="2016" name="Nat. Commun.">
        <title>Thousands of microbial genomes shed light on interconnected biogeochemical processes in an aquifer system.</title>
        <authorList>
            <person name="Anantharaman K."/>
            <person name="Brown C.T."/>
            <person name="Hug L.A."/>
            <person name="Sharon I."/>
            <person name="Castelle C.J."/>
            <person name="Probst A.J."/>
            <person name="Thomas B.C."/>
            <person name="Singh A."/>
            <person name="Wilkins M.J."/>
            <person name="Karaoz U."/>
            <person name="Brodie E.L."/>
            <person name="Williams K.H."/>
            <person name="Hubbard S.S."/>
            <person name="Banfield J.F."/>
        </authorList>
    </citation>
    <scope>NUCLEOTIDE SEQUENCE [LARGE SCALE GENOMIC DNA]</scope>
</reference>
<comment type="caution">
    <text evidence="1">The sequence shown here is derived from an EMBL/GenBank/DDBJ whole genome shotgun (WGS) entry which is preliminary data.</text>
</comment>
<evidence type="ECO:0000313" key="1">
    <source>
        <dbReference type="EMBL" id="OGH83153.1"/>
    </source>
</evidence>
<accession>A0A1F6NHC4</accession>
<protein>
    <submittedName>
        <fullName evidence="1">Uncharacterized protein</fullName>
    </submittedName>
</protein>
<evidence type="ECO:0000313" key="2">
    <source>
        <dbReference type="Proteomes" id="UP000176300"/>
    </source>
</evidence>
<dbReference type="AlphaFoldDB" id="A0A1F6NHC4"/>